<proteinExistence type="predicted"/>
<evidence type="ECO:0000259" key="1">
    <source>
        <dbReference type="Pfam" id="PF15624"/>
    </source>
</evidence>
<dbReference type="Proteomes" id="UP000271241">
    <property type="component" value="Unassembled WGS sequence"/>
</dbReference>
<name>A0A4P9XV60_9FUNG</name>
<keyword evidence="3" id="KW-1185">Reference proteome</keyword>
<feature type="domain" description="Mif2 N-terminal" evidence="1">
    <location>
        <begin position="18"/>
        <end position="55"/>
    </location>
</feature>
<protein>
    <recommendedName>
        <fullName evidence="1">Mif2 N-terminal domain-containing protein</fullName>
    </recommendedName>
</protein>
<gene>
    <name evidence="2" type="ORF">THASP1DRAFT_22111</name>
</gene>
<dbReference type="EMBL" id="KZ992468">
    <property type="protein sequence ID" value="RKP10138.1"/>
    <property type="molecule type" value="Genomic_DNA"/>
</dbReference>
<organism evidence="2 3">
    <name type="scientific">Thamnocephalis sphaerospora</name>
    <dbReference type="NCBI Taxonomy" id="78915"/>
    <lineage>
        <taxon>Eukaryota</taxon>
        <taxon>Fungi</taxon>
        <taxon>Fungi incertae sedis</taxon>
        <taxon>Zoopagomycota</taxon>
        <taxon>Zoopagomycotina</taxon>
        <taxon>Zoopagomycetes</taxon>
        <taxon>Zoopagales</taxon>
        <taxon>Sigmoideomycetaceae</taxon>
        <taxon>Thamnocephalis</taxon>
    </lineage>
</organism>
<dbReference type="Pfam" id="PF15624">
    <property type="entry name" value="Mif2_N"/>
    <property type="match status" value="1"/>
</dbReference>
<sequence>MSDISKGRHERRRKDCLFDIGSYGRKTGITINRELERDALGMMDVQAFLQAIAEDNPQLVASTGSCGLQRSTNDDAKVYDAMQQHTVADTLPCVTGNGKAASCSVKQEADMVSVGLLGVQEPDVADHQSTTPECASQQATAYASMDTNLVYTVDAAQSVAMRNGAYYCQPMATCGARMASGLVCIPPGGGKPACSTGDNVLVSAYRDGRSKQG</sequence>
<evidence type="ECO:0000313" key="3">
    <source>
        <dbReference type="Proteomes" id="UP000271241"/>
    </source>
</evidence>
<evidence type="ECO:0000313" key="2">
    <source>
        <dbReference type="EMBL" id="RKP10138.1"/>
    </source>
</evidence>
<reference evidence="3" key="1">
    <citation type="journal article" date="2018" name="Nat. Microbiol.">
        <title>Leveraging single-cell genomics to expand the fungal tree of life.</title>
        <authorList>
            <person name="Ahrendt S.R."/>
            <person name="Quandt C.A."/>
            <person name="Ciobanu D."/>
            <person name="Clum A."/>
            <person name="Salamov A."/>
            <person name="Andreopoulos B."/>
            <person name="Cheng J.F."/>
            <person name="Woyke T."/>
            <person name="Pelin A."/>
            <person name="Henrissat B."/>
            <person name="Reynolds N.K."/>
            <person name="Benny G.L."/>
            <person name="Smith M.E."/>
            <person name="James T.Y."/>
            <person name="Grigoriev I.V."/>
        </authorList>
    </citation>
    <scope>NUCLEOTIDE SEQUENCE [LARGE SCALE GENOMIC DNA]</scope>
    <source>
        <strain evidence="3">RSA 1356</strain>
    </source>
</reference>
<dbReference type="AlphaFoldDB" id="A0A4P9XV60"/>
<dbReference type="InterPro" id="IPR028929">
    <property type="entry name" value="Mif2_N"/>
</dbReference>
<accession>A0A4P9XV60</accession>